<sequence length="64" mass="7131">MPGKQVQHSEAALAEAQQVHQRPESRRGCGRTCCRPLLDGQGEYDPVHPLLGENHGDGPWPFWV</sequence>
<evidence type="ECO:0000313" key="3">
    <source>
        <dbReference type="Proteomes" id="UP000608522"/>
    </source>
</evidence>
<gene>
    <name evidence="2" type="ORF">Sspor_02450</name>
</gene>
<keyword evidence="3" id="KW-1185">Reference proteome</keyword>
<proteinExistence type="predicted"/>
<evidence type="ECO:0000313" key="2">
    <source>
        <dbReference type="EMBL" id="GHI74684.1"/>
    </source>
</evidence>
<protein>
    <submittedName>
        <fullName evidence="2">Uncharacterized protein</fullName>
    </submittedName>
</protein>
<feature type="region of interest" description="Disordered" evidence="1">
    <location>
        <begin position="1"/>
        <end position="31"/>
    </location>
</feature>
<comment type="caution">
    <text evidence="2">The sequence shown here is derived from an EMBL/GenBank/DDBJ whole genome shotgun (WGS) entry which is preliminary data.</text>
</comment>
<evidence type="ECO:0000256" key="1">
    <source>
        <dbReference type="SAM" id="MobiDB-lite"/>
    </source>
</evidence>
<name>A0ABQ3T2S2_9ACTN</name>
<dbReference type="EMBL" id="BNED01000002">
    <property type="protein sequence ID" value="GHI74684.1"/>
    <property type="molecule type" value="Genomic_DNA"/>
</dbReference>
<dbReference type="Proteomes" id="UP000608522">
    <property type="component" value="Unassembled WGS sequence"/>
</dbReference>
<accession>A0ABQ3T2S2</accession>
<organism evidence="2 3">
    <name type="scientific">Streptomyces spororaveus</name>
    <dbReference type="NCBI Taxonomy" id="284039"/>
    <lineage>
        <taxon>Bacteria</taxon>
        <taxon>Bacillati</taxon>
        <taxon>Actinomycetota</taxon>
        <taxon>Actinomycetes</taxon>
        <taxon>Kitasatosporales</taxon>
        <taxon>Streptomycetaceae</taxon>
        <taxon>Streptomyces</taxon>
    </lineage>
</organism>
<reference evidence="3" key="1">
    <citation type="submission" date="2023-07" db="EMBL/GenBank/DDBJ databases">
        <title>Whole genome shotgun sequence of Streptomyces spororaveus NBRC 15456.</title>
        <authorList>
            <person name="Komaki H."/>
            <person name="Tamura T."/>
        </authorList>
    </citation>
    <scope>NUCLEOTIDE SEQUENCE [LARGE SCALE GENOMIC DNA]</scope>
    <source>
        <strain evidence="3">NBRC 15456</strain>
    </source>
</reference>